<dbReference type="EnsemblMetazoa" id="LLOJ003286-RA">
    <property type="protein sequence ID" value="LLOJ003286-PA"/>
    <property type="gene ID" value="LLOJ003286"/>
</dbReference>
<name>A0A1B0CFY5_LUTLO</name>
<reference evidence="9" key="1">
    <citation type="submission" date="2020-05" db="UniProtKB">
        <authorList>
            <consortium name="EnsemblMetazoa"/>
        </authorList>
    </citation>
    <scope>IDENTIFICATION</scope>
    <source>
        <strain evidence="9">Jacobina</strain>
    </source>
</reference>
<keyword evidence="4" id="KW-0732">Signal</keyword>
<dbReference type="InterPro" id="IPR029062">
    <property type="entry name" value="Class_I_gatase-like"/>
</dbReference>
<organism evidence="9 10">
    <name type="scientific">Lutzomyia longipalpis</name>
    <name type="common">Sand fly</name>
    <dbReference type="NCBI Taxonomy" id="7200"/>
    <lineage>
        <taxon>Eukaryota</taxon>
        <taxon>Metazoa</taxon>
        <taxon>Ecdysozoa</taxon>
        <taxon>Arthropoda</taxon>
        <taxon>Hexapoda</taxon>
        <taxon>Insecta</taxon>
        <taxon>Pterygota</taxon>
        <taxon>Neoptera</taxon>
        <taxon>Endopterygota</taxon>
        <taxon>Diptera</taxon>
        <taxon>Nematocera</taxon>
        <taxon>Psychodoidea</taxon>
        <taxon>Psychodidae</taxon>
        <taxon>Lutzomyia</taxon>
        <taxon>Lutzomyia</taxon>
    </lineage>
</organism>
<dbReference type="PANTHER" id="PTHR11315:SF0">
    <property type="entry name" value="FOLATE GAMMA-GLUTAMYL HYDROLASE"/>
    <property type="match status" value="1"/>
</dbReference>
<dbReference type="InterPro" id="IPR015527">
    <property type="entry name" value="Pept_C26_g-glut_hydrolase"/>
</dbReference>
<dbReference type="AlphaFoldDB" id="A0A1B0CFY5"/>
<evidence type="ECO:0000256" key="1">
    <source>
        <dbReference type="ARBA" id="ARBA00004239"/>
    </source>
</evidence>
<comment type="subcellular location">
    <subcellularLocation>
        <location evidence="1">Secreted</location>
        <location evidence="1">Extracellular space</location>
    </subcellularLocation>
</comment>
<evidence type="ECO:0000256" key="2">
    <source>
        <dbReference type="ARBA" id="ARBA00011083"/>
    </source>
</evidence>
<dbReference type="GO" id="GO:0005773">
    <property type="term" value="C:vacuole"/>
    <property type="evidence" value="ECO:0007669"/>
    <property type="project" value="TreeGrafter"/>
</dbReference>
<dbReference type="InterPro" id="IPR011697">
    <property type="entry name" value="Peptidase_C26"/>
</dbReference>
<evidence type="ECO:0000256" key="4">
    <source>
        <dbReference type="ARBA" id="ARBA00022729"/>
    </source>
</evidence>
<protein>
    <recommendedName>
        <fullName evidence="7">folate gamma-glutamyl hydrolase</fullName>
        <ecNumber evidence="7">3.4.19.9</ecNumber>
    </recommendedName>
</protein>
<feature type="region of interest" description="Disordered" evidence="8">
    <location>
        <begin position="1"/>
        <end position="28"/>
    </location>
</feature>
<dbReference type="Pfam" id="PF07722">
    <property type="entry name" value="Peptidase_C26"/>
    <property type="match status" value="1"/>
</dbReference>
<evidence type="ECO:0000256" key="6">
    <source>
        <dbReference type="PIRSR" id="PIRSR615527-1"/>
    </source>
</evidence>
<dbReference type="PANTHER" id="PTHR11315">
    <property type="entry name" value="PROTEASE FAMILY C26 GAMMA-GLUTAMYL HYDROLASE"/>
    <property type="match status" value="1"/>
</dbReference>
<comment type="catalytic activity">
    <reaction evidence="7">
        <text>(6S)-5,6,7,8-tetrahydrofolyl-(gamma-L-Glu)(n) + (n-1) H2O = (6S)-5,6,7,8-tetrahydrofolate + (n-1) L-glutamate</text>
        <dbReference type="Rhea" id="RHEA:56784"/>
        <dbReference type="Rhea" id="RHEA-COMP:14738"/>
        <dbReference type="ChEBI" id="CHEBI:15377"/>
        <dbReference type="ChEBI" id="CHEBI:29985"/>
        <dbReference type="ChEBI" id="CHEBI:57453"/>
        <dbReference type="ChEBI" id="CHEBI:141005"/>
        <dbReference type="EC" id="3.4.19.9"/>
    </reaction>
</comment>
<evidence type="ECO:0000256" key="7">
    <source>
        <dbReference type="PROSITE-ProRule" id="PRU00607"/>
    </source>
</evidence>
<feature type="active site" description="Proton donor" evidence="6">
    <location>
        <position position="322"/>
    </location>
</feature>
<dbReference type="Gene3D" id="3.40.50.880">
    <property type="match status" value="1"/>
</dbReference>
<dbReference type="EMBL" id="AJWK01010561">
    <property type="status" value="NOT_ANNOTATED_CDS"/>
    <property type="molecule type" value="Genomic_DNA"/>
</dbReference>
<feature type="active site" evidence="7">
    <location>
        <position position="322"/>
    </location>
</feature>
<evidence type="ECO:0000313" key="9">
    <source>
        <dbReference type="EnsemblMetazoa" id="LLOJ003286-PA"/>
    </source>
</evidence>
<comment type="similarity">
    <text evidence="2">Belongs to the peptidase C26 family.</text>
</comment>
<keyword evidence="3" id="KW-0964">Secreted</keyword>
<evidence type="ECO:0000256" key="3">
    <source>
        <dbReference type="ARBA" id="ARBA00022525"/>
    </source>
</evidence>
<sequence length="437" mass="49932">MMISEACSRPQQTATPTHDKRTEREIRRGLNKLPRREFPLSSRLSPSTPNCCVFLAVNFLRTNHTKYYKLPAAAASIMKLFLLATLLGIIWQSTEAAVVATVENENPIIGILAQEMSYSLENRYPGMYKSFIAASYVKFVEGGGARVVPIWIDKPREYYEDIMMKINGILFPGGATWFNQTNGYSEAAEHIYAIAVDLNDRGEYFPLWGTCLGFELLTYLSANSREHRAHCSSQKQPLPLDFMPDFRSSRMFAKAPDSIIEILANDPVTPNFHQFCVTQENLTDYGIADQWRVMSDNKDWNGFTFLSTIEHTKYPFYGIQFHPEKNLYEWIYNNNISHTPEAILAAQYFAQFFVDETRRSDHGFANHSDENNHMIYNYESTFTGMLGSSYEQCYLFDEDVDYVTAKGPGDDATCMAHSKWAVLLAFLTAKLIQKLFA</sequence>
<accession>A0A1B0CFY5</accession>
<evidence type="ECO:0000256" key="5">
    <source>
        <dbReference type="ARBA" id="ARBA00022801"/>
    </source>
</evidence>
<dbReference type="GO" id="GO:0034722">
    <property type="term" value="F:gamma-glutamyl-peptidase activity"/>
    <property type="evidence" value="ECO:0007669"/>
    <property type="project" value="UniProtKB-UniRule"/>
</dbReference>
<dbReference type="GO" id="GO:0005576">
    <property type="term" value="C:extracellular region"/>
    <property type="evidence" value="ECO:0007669"/>
    <property type="project" value="UniProtKB-SubCell"/>
</dbReference>
<keyword evidence="5 7" id="KW-0378">Hydrolase</keyword>
<keyword evidence="10" id="KW-1185">Reference proteome</keyword>
<dbReference type="SUPFAM" id="SSF52317">
    <property type="entry name" value="Class I glutamine amidotransferase-like"/>
    <property type="match status" value="1"/>
</dbReference>
<feature type="active site" description="Nucleophile" evidence="6 7">
    <location>
        <position position="211"/>
    </location>
</feature>
<dbReference type="EC" id="3.4.19.9" evidence="7"/>
<dbReference type="FunFam" id="3.40.50.880:FF:000024">
    <property type="entry name" value="Folate gamma-glutamyl hydrolase"/>
    <property type="match status" value="1"/>
</dbReference>
<dbReference type="PROSITE" id="PS51275">
    <property type="entry name" value="PEPTIDASE_C26_GGH"/>
    <property type="match status" value="1"/>
</dbReference>
<dbReference type="VEuPathDB" id="VectorBase:LLOJ003286"/>
<evidence type="ECO:0000313" key="10">
    <source>
        <dbReference type="Proteomes" id="UP000092461"/>
    </source>
</evidence>
<evidence type="ECO:0000256" key="8">
    <source>
        <dbReference type="SAM" id="MobiDB-lite"/>
    </source>
</evidence>
<proteinExistence type="inferred from homology"/>
<dbReference type="GO" id="GO:0046900">
    <property type="term" value="P:tetrahydrofolylpolyglutamate metabolic process"/>
    <property type="evidence" value="ECO:0007669"/>
    <property type="project" value="TreeGrafter"/>
</dbReference>
<dbReference type="PROSITE" id="PS51273">
    <property type="entry name" value="GATASE_TYPE_1"/>
    <property type="match status" value="1"/>
</dbReference>
<dbReference type="VEuPathDB" id="VectorBase:LLONM1_001471"/>
<feature type="compositionally biased region" description="Basic and acidic residues" evidence="8">
    <location>
        <begin position="17"/>
        <end position="28"/>
    </location>
</feature>
<dbReference type="Proteomes" id="UP000092461">
    <property type="component" value="Unassembled WGS sequence"/>
</dbReference>